<protein>
    <recommendedName>
        <fullName evidence="4">Lipoprotein</fullName>
    </recommendedName>
</protein>
<dbReference type="RefSeq" id="WP_330463632.1">
    <property type="nucleotide sequence ID" value="NZ_CP143578.1"/>
</dbReference>
<sequence length="336" mass="39337">MKKIKKILLPLFTLLTPLPLITISCIEYPNDKEDLSLGSSLDNKDNTKEIQLKNISTNNIKEIYLKKISKIFTSVKNTYRNYRKYYYKFIRKIEAFKNKVSALIVDQGNPKNAEAIQNFYQKWLENFGKEKTKLAKLFDKYQLIFQDVDAVLNDVNLVFDNQQFLKFIEIIDKRLSGIDINLGELQKAINSSWDFLKNNLFNKSKISTIDNLETINIESDKNSHSHSHAIINLIFEMGLWHLLLKKNVKDENLINEFKNDFLILKDNVIDNIGQKNYESDFEFIINLFENDMDFNQENNLININFQEESTSSLNQIKEILLSIAKQEGIDKNINLE</sequence>
<keyword evidence="1" id="KW-0732">Signal</keyword>
<feature type="signal peptide" evidence="1">
    <location>
        <begin position="1"/>
        <end position="22"/>
    </location>
</feature>
<evidence type="ECO:0000256" key="1">
    <source>
        <dbReference type="SAM" id="SignalP"/>
    </source>
</evidence>
<gene>
    <name evidence="2" type="ORF">V2E26_01245</name>
</gene>
<keyword evidence="3" id="KW-1185">Reference proteome</keyword>
<reference evidence="2" key="1">
    <citation type="submission" date="2024-01" db="EMBL/GenBank/DDBJ databases">
        <title>Complete genome sequence of Mycoplasma gateae strain 3700.</title>
        <authorList>
            <person name="Spergser J."/>
        </authorList>
    </citation>
    <scope>NUCLEOTIDE SEQUENCE [LARGE SCALE GENOMIC DNA]</scope>
    <source>
        <strain evidence="2">3700</strain>
    </source>
</reference>
<feature type="chain" id="PRO_5046528050" description="Lipoprotein" evidence="1">
    <location>
        <begin position="23"/>
        <end position="336"/>
    </location>
</feature>
<dbReference type="PROSITE" id="PS51257">
    <property type="entry name" value="PROKAR_LIPOPROTEIN"/>
    <property type="match status" value="1"/>
</dbReference>
<dbReference type="Proteomes" id="UP001431935">
    <property type="component" value="Chromosome"/>
</dbReference>
<dbReference type="NCBIfam" id="NF045961">
    <property type="entry name" value="MAG5150_fam_LP"/>
    <property type="match status" value="1"/>
</dbReference>
<evidence type="ECO:0000313" key="2">
    <source>
        <dbReference type="EMBL" id="WVN21601.1"/>
    </source>
</evidence>
<evidence type="ECO:0000313" key="3">
    <source>
        <dbReference type="Proteomes" id="UP001431935"/>
    </source>
</evidence>
<dbReference type="EMBL" id="CP143578">
    <property type="protein sequence ID" value="WVN21601.1"/>
    <property type="molecule type" value="Genomic_DNA"/>
</dbReference>
<accession>A0ABZ2AHK0</accession>
<organism evidence="2 3">
    <name type="scientific">Metamycoplasma gateae</name>
    <dbReference type="NCBI Taxonomy" id="35769"/>
    <lineage>
        <taxon>Bacteria</taxon>
        <taxon>Bacillati</taxon>
        <taxon>Mycoplasmatota</taxon>
        <taxon>Mycoplasmoidales</taxon>
        <taxon>Metamycoplasmataceae</taxon>
        <taxon>Metamycoplasma</taxon>
    </lineage>
</organism>
<name>A0ABZ2AHK0_9BACT</name>
<dbReference type="NCBIfam" id="NF045840">
    <property type="entry name" value="SHxHSH_motif_LP"/>
    <property type="match status" value="1"/>
</dbReference>
<proteinExistence type="predicted"/>
<evidence type="ECO:0008006" key="4">
    <source>
        <dbReference type="Google" id="ProtNLM"/>
    </source>
</evidence>